<dbReference type="Pfam" id="PF06985">
    <property type="entry name" value="HET"/>
    <property type="match status" value="1"/>
</dbReference>
<comment type="caution">
    <text evidence="3">The sequence shown here is derived from an EMBL/GenBank/DDBJ whole genome shotgun (WGS) entry which is preliminary data.</text>
</comment>
<dbReference type="Proteomes" id="UP001365128">
    <property type="component" value="Unassembled WGS sequence"/>
</dbReference>
<feature type="region of interest" description="Disordered" evidence="1">
    <location>
        <begin position="1"/>
        <end position="47"/>
    </location>
</feature>
<feature type="compositionally biased region" description="Low complexity" evidence="1">
    <location>
        <begin position="1"/>
        <end position="10"/>
    </location>
</feature>
<name>A0ABR1MJV6_9PEZI</name>
<gene>
    <name evidence="3" type="ORF">IWX46DRAFT_42619</name>
</gene>
<evidence type="ECO:0000313" key="4">
    <source>
        <dbReference type="Proteomes" id="UP001365128"/>
    </source>
</evidence>
<dbReference type="PANTHER" id="PTHR33112">
    <property type="entry name" value="DOMAIN PROTEIN, PUTATIVE-RELATED"/>
    <property type="match status" value="1"/>
</dbReference>
<feature type="domain" description="Heterokaryon incompatibility" evidence="2">
    <location>
        <begin position="124"/>
        <end position="266"/>
    </location>
</feature>
<dbReference type="EMBL" id="JBBPDW010000010">
    <property type="protein sequence ID" value="KAK7548845.1"/>
    <property type="molecule type" value="Genomic_DNA"/>
</dbReference>
<proteinExistence type="predicted"/>
<organism evidence="3 4">
    <name type="scientific">Phyllosticta citricarpa</name>
    <dbReference type="NCBI Taxonomy" id="55181"/>
    <lineage>
        <taxon>Eukaryota</taxon>
        <taxon>Fungi</taxon>
        <taxon>Dikarya</taxon>
        <taxon>Ascomycota</taxon>
        <taxon>Pezizomycotina</taxon>
        <taxon>Dothideomycetes</taxon>
        <taxon>Dothideomycetes incertae sedis</taxon>
        <taxon>Botryosphaeriales</taxon>
        <taxon>Phyllostictaceae</taxon>
        <taxon>Phyllosticta</taxon>
    </lineage>
</organism>
<sequence length="650" mass="74821">MSDSSDTWNDWTDESSDSEDEWFDWTDKSSTSEGEWFDGTNEPSDSEDEWFDAKPFMKFSLSAYEKRTKEYLTRDLSTVNWEGLKSKLRNATFVPKLNPVPRWLRFIDVVQRKIVKAPREPFDYVCLSYTWGKVKDFQAKVDNITRLQEYGALDRPENPEEPQGPNNPAIPATIKDAMTACECLGQRYLWVDRLCIVQDGPEDDIQAHFDGIGRIYNHALVTLIAYEGKDARHGLHGISRPIFSKTPENDFWTRSEWLKRGWTYQEAVLSRNVIIFLRDGVIFEHDGEAFLSRELQEPRITQHTMMFHGAVHYCEAVENYTARMLSHRHDIVNAFSGICSHLFDRDHLFGMPRNDFDSAMHWWVKDGQGRRRPCTNGHIFPTWTWSSMEGHIIFPRDLQMLIIPLWAFVDYVDSHGNASLGYPRPNFNMFGQGGKNNALTRMAYHAYLNGYVSISPTESIPQSMTITQFQTKFPSYAQFWEHSRGVKSSSVRSPGAEPLYFREFSEEQKNLAKTPGRILVNTWISKLDVTHEGTIHGSIGIHIFNDGDYIGAGYAEGISGRSLHRGHLTFFALSAGVLEAGQLQEVFSPLEFFNTQLNDPGTRKEFFYVAVIAIEKSKESGVFRRIGSALISFDTWFEKLDRERRSFVLE</sequence>
<dbReference type="PANTHER" id="PTHR33112:SF16">
    <property type="entry name" value="HETEROKARYON INCOMPATIBILITY DOMAIN-CONTAINING PROTEIN"/>
    <property type="match status" value="1"/>
</dbReference>
<protein>
    <submittedName>
        <fullName evidence="3">Heterokaryon incompatibility protein-domain-containing protein</fullName>
    </submittedName>
</protein>
<evidence type="ECO:0000256" key="1">
    <source>
        <dbReference type="SAM" id="MobiDB-lite"/>
    </source>
</evidence>
<accession>A0ABR1MJV6</accession>
<dbReference type="InterPro" id="IPR010730">
    <property type="entry name" value="HET"/>
</dbReference>
<feature type="compositionally biased region" description="Acidic residues" evidence="1">
    <location>
        <begin position="11"/>
        <end position="24"/>
    </location>
</feature>
<evidence type="ECO:0000259" key="2">
    <source>
        <dbReference type="Pfam" id="PF06985"/>
    </source>
</evidence>
<evidence type="ECO:0000313" key="3">
    <source>
        <dbReference type="EMBL" id="KAK7548845.1"/>
    </source>
</evidence>
<reference evidence="3 4" key="1">
    <citation type="submission" date="2024-04" db="EMBL/GenBank/DDBJ databases">
        <title>Phyllosticta paracitricarpa is synonymous to the EU quarantine fungus P. citricarpa based on phylogenomic analyses.</title>
        <authorList>
            <consortium name="Lawrence Berkeley National Laboratory"/>
            <person name="Van Ingen-Buijs V.A."/>
            <person name="Van Westerhoven A.C."/>
            <person name="Haridas S."/>
            <person name="Skiadas P."/>
            <person name="Martin F."/>
            <person name="Groenewald J.Z."/>
            <person name="Crous P.W."/>
            <person name="Seidl M.F."/>
        </authorList>
    </citation>
    <scope>NUCLEOTIDE SEQUENCE [LARGE SCALE GENOMIC DNA]</scope>
    <source>
        <strain evidence="3 4">CBS 122670</strain>
    </source>
</reference>
<keyword evidence="4" id="KW-1185">Reference proteome</keyword>